<feature type="chain" id="PRO_5039664131" description="Gram-positive cocci surface proteins LPxTG domain-containing protein" evidence="8">
    <location>
        <begin position="27"/>
        <end position="2592"/>
    </location>
</feature>
<dbReference type="Gene3D" id="2.60.40.1140">
    <property type="entry name" value="Collagen-binding surface protein Cna, B-type domain"/>
    <property type="match status" value="10"/>
</dbReference>
<keyword evidence="7" id="KW-0472">Membrane</keyword>
<feature type="transmembrane region" description="Helical" evidence="7">
    <location>
        <begin position="2563"/>
        <end position="2583"/>
    </location>
</feature>
<dbReference type="InterPro" id="IPR041033">
    <property type="entry name" value="SpaA_PFL_dom_1"/>
</dbReference>
<dbReference type="Pfam" id="PF17802">
    <property type="entry name" value="SpaA"/>
    <property type="match status" value="1"/>
</dbReference>
<dbReference type="InterPro" id="IPR011252">
    <property type="entry name" value="Fibrogen-bd_dom1"/>
</dbReference>
<feature type="domain" description="CNA-B" evidence="10">
    <location>
        <begin position="1765"/>
        <end position="1846"/>
    </location>
</feature>
<feature type="domain" description="SD-repeat containing protein B" evidence="11">
    <location>
        <begin position="2323"/>
        <end position="2445"/>
    </location>
</feature>
<feature type="domain" description="CNA-B" evidence="10">
    <location>
        <begin position="2137"/>
        <end position="2218"/>
    </location>
</feature>
<dbReference type="Pfam" id="PF05737">
    <property type="entry name" value="Collagen_bind"/>
    <property type="match status" value="5"/>
</dbReference>
<dbReference type="InterPro" id="IPR041171">
    <property type="entry name" value="SDR_Ig"/>
</dbReference>
<accession>A0A511ZPV8</accession>
<protein>
    <recommendedName>
        <fullName evidence="16">Gram-positive cocci surface proteins LPxTG domain-containing protein</fullName>
    </recommendedName>
</protein>
<feature type="domain" description="CNA-B" evidence="10">
    <location>
        <begin position="2226"/>
        <end position="2315"/>
    </location>
</feature>
<dbReference type="Proteomes" id="UP000321558">
    <property type="component" value="Unassembled WGS sequence"/>
</dbReference>
<feature type="domain" description="CNA-B" evidence="10">
    <location>
        <begin position="1668"/>
        <end position="1756"/>
    </location>
</feature>
<dbReference type="SUPFAM" id="SSF49478">
    <property type="entry name" value="Cna protein B-type domain"/>
    <property type="match status" value="10"/>
</dbReference>
<evidence type="ECO:0000313" key="15">
    <source>
        <dbReference type="Proteomes" id="UP000321558"/>
    </source>
</evidence>
<keyword evidence="7" id="KW-1133">Transmembrane helix</keyword>
<evidence type="ECO:0000259" key="10">
    <source>
        <dbReference type="Pfam" id="PF05738"/>
    </source>
</evidence>
<feature type="signal peptide" evidence="8">
    <location>
        <begin position="1"/>
        <end position="26"/>
    </location>
</feature>
<evidence type="ECO:0008006" key="16">
    <source>
        <dbReference type="Google" id="ProtNLM"/>
    </source>
</evidence>
<feature type="domain" description="CNA-B" evidence="10">
    <location>
        <begin position="2040"/>
        <end position="2128"/>
    </location>
</feature>
<feature type="domain" description="Collagen binding" evidence="9">
    <location>
        <begin position="553"/>
        <end position="672"/>
    </location>
</feature>
<dbReference type="SUPFAM" id="SSF49401">
    <property type="entry name" value="Bacterial adhesins"/>
    <property type="match status" value="7"/>
</dbReference>
<evidence type="ECO:0000256" key="5">
    <source>
        <dbReference type="ARBA" id="ARBA00023088"/>
    </source>
</evidence>
<feature type="compositionally biased region" description="Acidic residues" evidence="6">
    <location>
        <begin position="137"/>
        <end position="173"/>
    </location>
</feature>
<sequence length="2592" mass="285273">MKRRAKRVSIFMIFLLVMQSFVTGFAPIQTAYAEGNKNDTFFDFESISESSFTEEEDSRLLHIDWSLADYDLEDVSQPVDFDSPVELAAQNGIISSDEEAVEIASFKTTENMISVTFNEAALEHPEAEGTLKLQVPLEEEEVVEEEEVTTEESVEEGSTEEGTGEVVEEEAVEEERTGEAVEEEVAEEGAEEAVEEEGTEEGAEEAVEEEETEEGTEEAVEEEETEEGTEEAVEEEGTEEGAEEAVKEEETEEGTEEAEEENTAASAAFNVGPQAELGNIFTFESLKIDGQTIEDGDIISITEGTIADLRFSWHTQGMSAKAGDTAEISLSDAFKTVTTPVQDLIVDGTKVGTYHVEDGVLKFVFDEGIETSDVQNGFVNLGLEFNLDKFRENIEQEIPFNDGHENNITVIARPNIEHSGIEKEGHPDMDHDAREITWTIDVVNTNDEEITEATLADNIPGGLGEARDFVIHKLNIGFDGGISEGEDVTSTLNPSEFPIDLGTIAPFNGYRVQYTTTIENYAEESFTNDATFKYGEKSLPAEATVGGLTRSNPIEKDGWQDGDSDVIQWQIDVNKNGSLINEAIVEDSLPPGLTVDPDSIEVVRITQSEGTWTEGAAHGGSFMEFPINLGALGQDDAYRIKFKTDINWADINDSKYQKDNGFLNEATLKDGENELNSDDATVNIVRDPVLRKEGVSNVDYDNKTVSWTIHVNEAGHPIGNAVLTDLIPEGLAISESDIVITDEEGNSYTPVNISLDPNADGGTAVVINLGDVGTHKLKVEYTTAITDFTKNNFNNSVGMTGDGVGEEGENSNAEIRPAANTYGKSFRGIDYNAKTMNWQLNVNPRREAIDSLVIEDTFPNKGMILLPGSVKVNHAGNELVEGTDYTLAPRTEDGETGYHKGFTITLLDNALPLNGGQLSVDYQTSYDPQEEVDGNTLEPHISRVGGENQDGARLYVNHAHFKGETVNENPIDETRSADTRVREDSWNSGKKEGQLVHFDDEGKAVNGWVSGSERKVAWQLYTNYQKQNLGSDVSITDTLAYAGNIDADSIRVSVYNVNSNGSTEITGPVLDPGNYSVDVDGGEFTIIFNNEVTERYVIEFTTSVPDISKQSYTNNAIVSVGDVEYPYSATLNYGQYDDFLKKGAIGLNGDRVFTGDEVDWQVTVNESLSIIKNPVITDTLSSGHVYLSDSLEIYRAQDLENALVEGTDYILDVSATDDGENVLTINMTEDLQDTLVLKYTTVVTATDGDIGNRISLDGSAIDQQSVESSKLNARQFSDAGGEWAPNRGALKVTKVDAEEEEVIANNEATFTLWYDLNGERVQYTQEEAFTTVDGILQIGNLPLRTYYLVEEEAPAGYVISEDEIEIVVNKAYGNDEENIVSITFENTKEKTDITGTKVWEGGPKPTIELQLYRDGEPYGDAVALEDGETEYIWSELDKTDIDGNEYKYTIDEVEVPDNYEKAISEDGLTITNTFESGETSINVAKVWEDADNQDGVRPASITVILLENDEGTEQSIVLNENNNWEGTFTGLPVIDQTGAEITYTVREIAVDGYETETAGNSADGYVITNTHEPAMIDLEGTKTWDDADNQDGKRPESITVRLLANGDEIEAVEVSEETEWSYVFTDLPKFDNGEEINYTIQEDNVEDYSAEINGMDITNSYTPEQTSINVVKAWEDANNQDGARPDSITVKLLANGEETGQELTLNETNNWQGDFIELNVYKDGEEIQYSIEEVAVEDYETETAGNPADGYVITNTHEPELIDLEGMKTWDDADNQDGKRPESITVRLLANGSEVKAVEASEESDWSYIFTDLPKFDNGEEINYTIQEDNVKDYSAEINGLNITNSYTPEQTSINVVKAWEDASNRDGARPGSITVKLLADGEETGQELTLNEASNWQGDFIELDVYADGEEIQYSVEEIAVNAYETQTAGNPADGYVITNIHEPELIDLEGTKTWDDADNQDGKRPESITVRLLANGDEAESAEVSEETDWSYAFTDLPKFENGEEINYTIQEDNVEDYSAEIDGLNIINSYTPEQTSINVVKAWEDANNQDGARPDAITVNLLANSEETGQELILNEANNWQGDFTELDVYTDGEEIQYSIEEVAVEGYATQTAGNPADGYVITNSYEPVLIDLEGTKTWDDADNQDGKRPESITVRLSANGSEVNAVKVSEESDWSYTFTNLPKFENGEEINYTVQEDNVEDYSAEINGMDITNSYTPEQTSINVIKSWNDENNKAGNRPDSITVKLLKNGEETGQEITLSEDNNWQADFTGLDVYADGGLIEYTVEEEDVPNYESNVTAGEENGYNFTVKNNYNPAKVSVGDYVWFDKNKDGLQDETDIPIKGVVLTIEDEDGNPVTDVYGNPVGPVTTDENGYYIFENLPIDKTYIVRIDREASKEALKGYVPTLEEVGDDNSIDSSLWFAVSRHLTEDGEHDPTLDFGFVKAEPEEPGKEPEEPGKESEEPGKEPEEPGKEPEEPGKEPEEPGKEPEEPGKEPEEPGKEPEEPGKEPGKEPGEDPGKEPGEDPGKGSAEVSGKTDSGDSKETDKGDGETLPGTATSMFNLLLISLGLLAAGAILVIVNRFRNRSSD</sequence>
<feature type="domain" description="CNA-B" evidence="10">
    <location>
        <begin position="1951"/>
        <end position="2031"/>
    </location>
</feature>
<dbReference type="Pfam" id="PF05738">
    <property type="entry name" value="Cna_B"/>
    <property type="match status" value="10"/>
</dbReference>
<name>A0A511ZPV8_9BACI</name>
<feature type="compositionally biased region" description="Basic and acidic residues" evidence="6">
    <location>
        <begin position="2541"/>
        <end position="2553"/>
    </location>
</feature>
<evidence type="ECO:0000256" key="7">
    <source>
        <dbReference type="SAM" id="Phobius"/>
    </source>
</evidence>
<feature type="domain" description="CNA-B" evidence="10">
    <location>
        <begin position="1393"/>
        <end position="1473"/>
    </location>
</feature>
<feature type="domain" description="CNA-B" evidence="10">
    <location>
        <begin position="1854"/>
        <end position="1941"/>
    </location>
</feature>
<dbReference type="RefSeq" id="WP_186813728.1">
    <property type="nucleotide sequence ID" value="NZ_BJYM01000023.1"/>
</dbReference>
<dbReference type="EMBL" id="BJYM01000023">
    <property type="protein sequence ID" value="GEN89490.1"/>
    <property type="molecule type" value="Genomic_DNA"/>
</dbReference>
<dbReference type="GO" id="GO:0007155">
    <property type="term" value="P:cell adhesion"/>
    <property type="evidence" value="ECO:0007669"/>
    <property type="project" value="InterPro"/>
</dbReference>
<feature type="domain" description="Collagen binding" evidence="9">
    <location>
        <begin position="1157"/>
        <end position="1266"/>
    </location>
</feature>
<evidence type="ECO:0000313" key="14">
    <source>
        <dbReference type="EMBL" id="GEN89490.1"/>
    </source>
</evidence>
<evidence type="ECO:0000259" key="12">
    <source>
        <dbReference type="Pfam" id="PF17802"/>
    </source>
</evidence>
<feature type="domain" description="CNA-B" evidence="10">
    <location>
        <begin position="1579"/>
        <end position="1660"/>
    </location>
</feature>
<dbReference type="InterPro" id="IPR008454">
    <property type="entry name" value="Collagen-bd_Cna-like_B-typ_dom"/>
</dbReference>
<keyword evidence="5" id="KW-0572">Peptidoglycan-anchor</keyword>
<dbReference type="SUPFAM" id="SSF117074">
    <property type="entry name" value="Hypothetical protein PA1324"/>
    <property type="match status" value="1"/>
</dbReference>
<feature type="region of interest" description="Disordered" evidence="6">
    <location>
        <begin position="2434"/>
        <end position="2557"/>
    </location>
</feature>
<dbReference type="Gene3D" id="2.60.40.10">
    <property type="entry name" value="Immunoglobulins"/>
    <property type="match status" value="2"/>
</dbReference>
<dbReference type="GO" id="GO:0005518">
    <property type="term" value="F:collagen binding"/>
    <property type="evidence" value="ECO:0007669"/>
    <property type="project" value="InterPro"/>
</dbReference>
<evidence type="ECO:0000256" key="6">
    <source>
        <dbReference type="SAM" id="MobiDB-lite"/>
    </source>
</evidence>
<feature type="domain" description="Collagen binding" evidence="9">
    <location>
        <begin position="421"/>
        <end position="533"/>
    </location>
</feature>
<dbReference type="InterPro" id="IPR033764">
    <property type="entry name" value="Sdr_B"/>
</dbReference>
<feature type="domain" description="Collagen binding" evidence="9">
    <location>
        <begin position="688"/>
        <end position="804"/>
    </location>
</feature>
<dbReference type="Pfam" id="PF17961">
    <property type="entry name" value="Big_8"/>
    <property type="match status" value="1"/>
</dbReference>
<evidence type="ECO:0000256" key="8">
    <source>
        <dbReference type="SAM" id="SignalP"/>
    </source>
</evidence>
<dbReference type="Pfam" id="PF17210">
    <property type="entry name" value="SdrD_B"/>
    <property type="match status" value="1"/>
</dbReference>
<evidence type="ECO:0000256" key="3">
    <source>
        <dbReference type="ARBA" id="ARBA00022525"/>
    </source>
</evidence>
<comment type="subcellular location">
    <subcellularLocation>
        <location evidence="1">Secreted</location>
        <location evidence="1">Cell wall</location>
        <topology evidence="1">Peptidoglycan-anchor</topology>
    </subcellularLocation>
</comment>
<feature type="region of interest" description="Disordered" evidence="6">
    <location>
        <begin position="129"/>
        <end position="264"/>
    </location>
</feature>
<feature type="compositionally biased region" description="Acidic residues" evidence="6">
    <location>
        <begin position="180"/>
        <end position="262"/>
    </location>
</feature>
<evidence type="ECO:0000256" key="2">
    <source>
        <dbReference type="ARBA" id="ARBA00022512"/>
    </source>
</evidence>
<evidence type="ECO:0000256" key="1">
    <source>
        <dbReference type="ARBA" id="ARBA00004168"/>
    </source>
</evidence>
<proteinExistence type="predicted"/>
<keyword evidence="15" id="KW-1185">Reference proteome</keyword>
<gene>
    <name evidence="14" type="ORF">OSO01_42290</name>
</gene>
<evidence type="ECO:0000259" key="9">
    <source>
        <dbReference type="Pfam" id="PF05737"/>
    </source>
</evidence>
<keyword evidence="2" id="KW-0134">Cell wall</keyword>
<dbReference type="Gene3D" id="2.60.40.740">
    <property type="match status" value="6"/>
</dbReference>
<feature type="domain" description="SDR-like Ig" evidence="13">
    <location>
        <begin position="308"/>
        <end position="393"/>
    </location>
</feature>
<keyword evidence="4 8" id="KW-0732">Signal</keyword>
<evidence type="ECO:0000259" key="11">
    <source>
        <dbReference type="Pfam" id="PF17210"/>
    </source>
</evidence>
<keyword evidence="7" id="KW-0812">Transmembrane</keyword>
<dbReference type="InterPro" id="IPR008966">
    <property type="entry name" value="Adhesion_dom_sf"/>
</dbReference>
<keyword evidence="3" id="KW-0964">Secreted</keyword>
<dbReference type="InterPro" id="IPR013783">
    <property type="entry name" value="Ig-like_fold"/>
</dbReference>
<feature type="compositionally biased region" description="Basic and acidic residues" evidence="6">
    <location>
        <begin position="2448"/>
        <end position="2530"/>
    </location>
</feature>
<feature type="domain" description="Collagen binding" evidence="9">
    <location>
        <begin position="1006"/>
        <end position="1122"/>
    </location>
</feature>
<dbReference type="InterPro" id="IPR008456">
    <property type="entry name" value="Collagen-bd_dom"/>
</dbReference>
<reference evidence="14 15" key="1">
    <citation type="submission" date="2019-07" db="EMBL/GenBank/DDBJ databases">
        <title>Whole genome shotgun sequence of Oceanobacillus sojae NBRC 105379.</title>
        <authorList>
            <person name="Hosoyama A."/>
            <person name="Uohara A."/>
            <person name="Ohji S."/>
            <person name="Ichikawa N."/>
        </authorList>
    </citation>
    <scope>NUCLEOTIDE SEQUENCE [LARGE SCALE GENOMIC DNA]</scope>
    <source>
        <strain evidence="14 15">NBRC 105379</strain>
    </source>
</reference>
<feature type="domain" description="CNA-B" evidence="10">
    <location>
        <begin position="1481"/>
        <end position="1570"/>
    </location>
</feature>
<evidence type="ECO:0000259" key="13">
    <source>
        <dbReference type="Pfam" id="PF17961"/>
    </source>
</evidence>
<organism evidence="14 15">
    <name type="scientific">Oceanobacillus sojae</name>
    <dbReference type="NCBI Taxonomy" id="582851"/>
    <lineage>
        <taxon>Bacteria</taxon>
        <taxon>Bacillati</taxon>
        <taxon>Bacillota</taxon>
        <taxon>Bacilli</taxon>
        <taxon>Bacillales</taxon>
        <taxon>Bacillaceae</taxon>
        <taxon>Oceanobacillus</taxon>
    </lineage>
</organism>
<comment type="caution">
    <text evidence="14">The sequence shown here is derived from an EMBL/GenBank/DDBJ whole genome shotgun (WGS) entry which is preliminary data.</text>
</comment>
<dbReference type="Gene3D" id="2.60.40.1280">
    <property type="match status" value="1"/>
</dbReference>
<dbReference type="CDD" id="cd00222">
    <property type="entry name" value="CollagenBindB"/>
    <property type="match status" value="10"/>
</dbReference>
<feature type="domain" description="SpaA-like prealbumin fold" evidence="12">
    <location>
        <begin position="1289"/>
        <end position="1371"/>
    </location>
</feature>
<evidence type="ECO:0000256" key="4">
    <source>
        <dbReference type="ARBA" id="ARBA00022729"/>
    </source>
</evidence>